<gene>
    <name evidence="2" type="ORF">BHF68_07455</name>
</gene>
<dbReference type="STRING" id="766136.BHF68_07455"/>
<accession>A0A1E5G0Y4</accession>
<evidence type="ECO:0000313" key="2">
    <source>
        <dbReference type="EMBL" id="OEF96484.1"/>
    </source>
</evidence>
<dbReference type="InterPro" id="IPR032599">
    <property type="entry name" value="YcdB/YcdC_rep_domain"/>
</dbReference>
<evidence type="ECO:0000313" key="3">
    <source>
        <dbReference type="Proteomes" id="UP000094296"/>
    </source>
</evidence>
<dbReference type="Pfam" id="PF16244">
    <property type="entry name" value="DUF4901"/>
    <property type="match status" value="2"/>
</dbReference>
<dbReference type="EMBL" id="MIJE01000031">
    <property type="protein sequence ID" value="OEF96484.1"/>
    <property type="molecule type" value="Genomic_DNA"/>
</dbReference>
<proteinExistence type="predicted"/>
<comment type="caution">
    <text evidence="2">The sequence shown here is derived from an EMBL/GenBank/DDBJ whole genome shotgun (WGS) entry which is preliminary data.</text>
</comment>
<dbReference type="RefSeq" id="WP_069643493.1">
    <property type="nucleotide sequence ID" value="NZ_MIJE01000031.1"/>
</dbReference>
<reference evidence="2 3" key="1">
    <citation type="submission" date="2016-09" db="EMBL/GenBank/DDBJ databases">
        <title>Draft genome sequence for the type strain of Desulfuribacillus alkaliarsenatis AHT28, an obligately anaerobic, sulfidogenic bacterium isolated from Russian soda lake sediments.</title>
        <authorList>
            <person name="Abin C.A."/>
            <person name="Hollibaugh J.T."/>
        </authorList>
    </citation>
    <scope>NUCLEOTIDE SEQUENCE [LARGE SCALE GENOMIC DNA]</scope>
    <source>
        <strain evidence="2 3">AHT28</strain>
    </source>
</reference>
<dbReference type="PROSITE" id="PS51272">
    <property type="entry name" value="SLH"/>
    <property type="match status" value="1"/>
</dbReference>
<dbReference type="OrthoDB" id="2473368at2"/>
<protein>
    <recommendedName>
        <fullName evidence="1">SLH domain-containing protein</fullName>
    </recommendedName>
</protein>
<sequence>MHTKGNKQLSLKIILSTLALSLVIVSPIHNLFAMEIMPINVKEQIAIKEQLTEKKSNNEVISNEEITNRGLLTAEQALVRAKELFDIPKEFDSVHSNFQEDVNVSSWSFRWFSTIDQHGELTIRIDAKTGTVINYHHYNPSEYYDRQYQSYIPKHTWEQGRQIAEDVVERFSGKSAGEYQLISEPQYPLYKGLKHYEYRFEQLVDGIPFKGQNIQVTINADTGIVRSYYMQWIEGLDTNITNTINKTIAEDLFIDKNGMELAYIVPFTAKRDERNSVKLVYRPIKASQFAVDATSGEVFEPAHYLDRFGYGGMMETREDAAKGLDGFEQAELESLSGLLSQEQALLRAESYVDIPSNYRHVYSNMERSWDFPQNRSWNFRWEYYEESEEKLKHGTIEIGIDAMSGKLVRLIKYQYPEENQRLEEHQLLIKDEETAVKKAQEYISKHYPEHINSLKHVKSEGWKMLEGQELPLTYHLRFQRTVNGIVFDQNVVVINIDAQTGDVQYFQIVWADYDFPNPTNLINEERIQQQFLSDNPLELHFIRDFNQQEQSMDTKLVYTFTNLENTLYDAKTGKVLDYFGEEKKMQDVVFKDLDNHWAKEDIRFLQKYGVLPFTDEFLQPNKAITQREFVEILMKIERPYTRDFSTKEVNSFVTERRLYINDNESNWAANSSLNREEMAHLLIKFLNYDEVAMLDIFKESFADHDQISANRKGAVAIMNGLGIMTGGSNNLFMPHKEATRAEAVVTVAKLLQK</sequence>
<name>A0A1E5G0Y4_9FIRM</name>
<organism evidence="2 3">
    <name type="scientific">Desulfuribacillus alkaliarsenatis</name>
    <dbReference type="NCBI Taxonomy" id="766136"/>
    <lineage>
        <taxon>Bacteria</taxon>
        <taxon>Bacillati</taxon>
        <taxon>Bacillota</taxon>
        <taxon>Desulfuribacillia</taxon>
        <taxon>Desulfuribacillales</taxon>
        <taxon>Desulfuribacillaceae</taxon>
        <taxon>Desulfuribacillus</taxon>
    </lineage>
</organism>
<dbReference type="InterPro" id="IPR001119">
    <property type="entry name" value="SLH_dom"/>
</dbReference>
<dbReference type="Proteomes" id="UP000094296">
    <property type="component" value="Unassembled WGS sequence"/>
</dbReference>
<feature type="domain" description="SLH" evidence="1">
    <location>
        <begin position="698"/>
        <end position="753"/>
    </location>
</feature>
<dbReference type="AlphaFoldDB" id="A0A1E5G0Y4"/>
<dbReference type="Pfam" id="PF00395">
    <property type="entry name" value="SLH"/>
    <property type="match status" value="2"/>
</dbReference>
<evidence type="ECO:0000259" key="1">
    <source>
        <dbReference type="PROSITE" id="PS51272"/>
    </source>
</evidence>
<keyword evidence="3" id="KW-1185">Reference proteome</keyword>